<feature type="compositionally biased region" description="Basic and acidic residues" evidence="10">
    <location>
        <begin position="233"/>
        <end position="253"/>
    </location>
</feature>
<keyword evidence="9" id="KW-0732">Signal</keyword>
<dbReference type="EMBL" id="CAJMXA010001566">
    <property type="protein sequence ID" value="CAE6464666.1"/>
    <property type="molecule type" value="Genomic_DNA"/>
</dbReference>
<dbReference type="AlphaFoldDB" id="A0A8H3GP32"/>
<dbReference type="GO" id="GO:0005509">
    <property type="term" value="F:calcium ion binding"/>
    <property type="evidence" value="ECO:0007669"/>
    <property type="project" value="InterPro"/>
</dbReference>
<dbReference type="Gene3D" id="2.60.120.200">
    <property type="match status" value="1"/>
</dbReference>
<feature type="signal peptide" evidence="9">
    <location>
        <begin position="1"/>
        <end position="20"/>
    </location>
</feature>
<comment type="similarity">
    <text evidence="2 9">Belongs to the calreticulin family.</text>
</comment>
<evidence type="ECO:0000313" key="12">
    <source>
        <dbReference type="Proteomes" id="UP000663853"/>
    </source>
</evidence>
<dbReference type="GO" id="GO:0036503">
    <property type="term" value="P:ERAD pathway"/>
    <property type="evidence" value="ECO:0007669"/>
    <property type="project" value="TreeGrafter"/>
</dbReference>
<sequence length="553" mass="59980">MRAVAGASLVALAAAASVAADKPTFQPTDVKGAFVEQFTDDWADRWSPSKATKKTPVGGETFSYVGQWEVEESSVRPAFVGDKGLVAKSKASHHAISAPLATPLDPKGKPFVVQYEAKFQKGGNCGGGYLKLLEEGYTSEEFSDKTPWVVMFGQDLTCPGSKVHFIFRHQNPITKEWEEKHLKSAPAPHVGENTNLYTLIVNPDNTFEILINNESNTKGNLLESFEPPVNPPKEIDDPEDKKPADWVDEDKIADPAASKPEDWDEDAPREIPDEEASQPEGWLTDEPLSIPDPDAEKPEEWDDEEDGDWIAPTVPNPKCTEGPGCGTWVRPMKANPAYKGKWSAPLIDNPAYKGVWAPRKIDNPNYFEDLHPANLNKIGGVGIEIWTMTEDILFDNIYVGTSPEDAAKLAKETFVVKQKIEKELADAEKPKDEPTSEDAPVFAEQPVAFLRHKALAFVEAAKEDPVGAFKAQPETGAVLLAVLLTFLGSLGALFGLFGSSGVQKPKTTTAPSKGEKKAVAADAAASAKTPVAPAGEEKQKQQGDLKKRAGASK</sequence>
<feature type="transmembrane region" description="Helical" evidence="9">
    <location>
        <begin position="477"/>
        <end position="497"/>
    </location>
</feature>
<accession>A0A8H3GP32</accession>
<protein>
    <recommendedName>
        <fullName evidence="8">Calnexin</fullName>
    </recommendedName>
</protein>
<dbReference type="Proteomes" id="UP000663853">
    <property type="component" value="Unassembled WGS sequence"/>
</dbReference>
<feature type="compositionally biased region" description="Acidic residues" evidence="10">
    <location>
        <begin position="297"/>
        <end position="308"/>
    </location>
</feature>
<keyword evidence="7 9" id="KW-0143">Chaperone</keyword>
<keyword evidence="3 9" id="KW-0812">Transmembrane</keyword>
<evidence type="ECO:0000256" key="4">
    <source>
        <dbReference type="ARBA" id="ARBA00022824"/>
    </source>
</evidence>
<keyword evidence="6 9" id="KW-0472">Membrane</keyword>
<evidence type="ECO:0000256" key="7">
    <source>
        <dbReference type="ARBA" id="ARBA00023186"/>
    </source>
</evidence>
<dbReference type="SUPFAM" id="SSF63887">
    <property type="entry name" value="P-domain of calnexin/calreticulin"/>
    <property type="match status" value="1"/>
</dbReference>
<keyword evidence="5 9" id="KW-1133">Transmembrane helix</keyword>
<dbReference type="InterPro" id="IPR013320">
    <property type="entry name" value="ConA-like_dom_sf"/>
</dbReference>
<dbReference type="GO" id="GO:0005789">
    <property type="term" value="C:endoplasmic reticulum membrane"/>
    <property type="evidence" value="ECO:0007669"/>
    <property type="project" value="UniProtKB-SubCell"/>
</dbReference>
<feature type="chain" id="PRO_5034756606" description="Calnexin" evidence="9">
    <location>
        <begin position="21"/>
        <end position="553"/>
    </location>
</feature>
<dbReference type="PROSITE" id="PS00803">
    <property type="entry name" value="CALRETICULIN_1"/>
    <property type="match status" value="1"/>
</dbReference>
<evidence type="ECO:0000256" key="5">
    <source>
        <dbReference type="ARBA" id="ARBA00022989"/>
    </source>
</evidence>
<dbReference type="FunFam" id="2.10.250.10:FF:000001">
    <property type="entry name" value="Calnexin homolog"/>
    <property type="match status" value="1"/>
</dbReference>
<organism evidence="11 12">
    <name type="scientific">Rhizoctonia solani</name>
    <dbReference type="NCBI Taxonomy" id="456999"/>
    <lineage>
        <taxon>Eukaryota</taxon>
        <taxon>Fungi</taxon>
        <taxon>Dikarya</taxon>
        <taxon>Basidiomycota</taxon>
        <taxon>Agaricomycotina</taxon>
        <taxon>Agaricomycetes</taxon>
        <taxon>Cantharellales</taxon>
        <taxon>Ceratobasidiaceae</taxon>
        <taxon>Rhizoctonia</taxon>
    </lineage>
</organism>
<name>A0A8H3GP32_9AGAM</name>
<dbReference type="PANTHER" id="PTHR11073:SF1">
    <property type="entry name" value="CALNEXIN 14D-RELATED"/>
    <property type="match status" value="1"/>
</dbReference>
<dbReference type="Pfam" id="PF00262">
    <property type="entry name" value="Calreticulin"/>
    <property type="match status" value="1"/>
</dbReference>
<evidence type="ECO:0000256" key="2">
    <source>
        <dbReference type="ARBA" id="ARBA00010983"/>
    </source>
</evidence>
<evidence type="ECO:0000256" key="10">
    <source>
        <dbReference type="SAM" id="MobiDB-lite"/>
    </source>
</evidence>
<dbReference type="Gene3D" id="2.10.250.10">
    <property type="entry name" value="Calreticulin/calnexin, P domain"/>
    <property type="match status" value="1"/>
</dbReference>
<dbReference type="InterPro" id="IPR018124">
    <property type="entry name" value="Calret/calnex_CS"/>
</dbReference>
<feature type="region of interest" description="Disordered" evidence="10">
    <location>
        <begin position="504"/>
        <end position="553"/>
    </location>
</feature>
<dbReference type="InterPro" id="IPR001580">
    <property type="entry name" value="Calret/calnex"/>
</dbReference>
<dbReference type="PANTHER" id="PTHR11073">
    <property type="entry name" value="CALRETICULIN AND CALNEXIN"/>
    <property type="match status" value="1"/>
</dbReference>
<dbReference type="InterPro" id="IPR009033">
    <property type="entry name" value="Calreticulin/calnexin_P_dom_sf"/>
</dbReference>
<evidence type="ECO:0000313" key="11">
    <source>
        <dbReference type="EMBL" id="CAE6464666.1"/>
    </source>
</evidence>
<evidence type="ECO:0000256" key="6">
    <source>
        <dbReference type="ARBA" id="ARBA00023136"/>
    </source>
</evidence>
<evidence type="ECO:0000256" key="8">
    <source>
        <dbReference type="ARBA" id="ARBA00040224"/>
    </source>
</evidence>
<keyword evidence="4 9" id="KW-0256">Endoplasmic reticulum</keyword>
<evidence type="ECO:0000256" key="3">
    <source>
        <dbReference type="ARBA" id="ARBA00022692"/>
    </source>
</evidence>
<dbReference type="PRINTS" id="PR00626">
    <property type="entry name" value="CALRETICULIN"/>
</dbReference>
<comment type="subcellular location">
    <subcellularLocation>
        <location evidence="1">Endoplasmic reticulum membrane</location>
        <topology evidence="1">Single-pass membrane protein</topology>
    </subcellularLocation>
</comment>
<evidence type="ECO:0000256" key="9">
    <source>
        <dbReference type="RuleBase" id="RU362126"/>
    </source>
</evidence>
<gene>
    <name evidence="11" type="ORF">RDB_LOCUS66621</name>
</gene>
<feature type="compositionally biased region" description="Low complexity" evidence="10">
    <location>
        <begin position="520"/>
        <end position="534"/>
    </location>
</feature>
<comment type="caution">
    <text evidence="11">The sequence shown here is derived from an EMBL/GenBank/DDBJ whole genome shotgun (WGS) entry which is preliminary data.</text>
</comment>
<feature type="compositionally biased region" description="Basic and acidic residues" evidence="10">
    <location>
        <begin position="535"/>
        <end position="547"/>
    </location>
</feature>
<feature type="region of interest" description="Disordered" evidence="10">
    <location>
        <begin position="219"/>
        <end position="318"/>
    </location>
</feature>
<dbReference type="SUPFAM" id="SSF49899">
    <property type="entry name" value="Concanavalin A-like lectins/glucanases"/>
    <property type="match status" value="1"/>
</dbReference>
<evidence type="ECO:0000256" key="1">
    <source>
        <dbReference type="ARBA" id="ARBA00004389"/>
    </source>
</evidence>
<dbReference type="FunFam" id="2.60.120.200:FF:000011">
    <property type="entry name" value="Probable calnexin"/>
    <property type="match status" value="1"/>
</dbReference>
<dbReference type="GO" id="GO:0051082">
    <property type="term" value="F:unfolded protein binding"/>
    <property type="evidence" value="ECO:0007669"/>
    <property type="project" value="InterPro"/>
</dbReference>
<reference evidence="11" key="1">
    <citation type="submission" date="2021-01" db="EMBL/GenBank/DDBJ databases">
        <authorList>
            <person name="Kaushik A."/>
        </authorList>
    </citation>
    <scope>NUCLEOTIDE SEQUENCE</scope>
    <source>
        <strain evidence="11">AG6-10EEA</strain>
    </source>
</reference>
<proteinExistence type="inferred from homology"/>
<dbReference type="GO" id="GO:0006457">
    <property type="term" value="P:protein folding"/>
    <property type="evidence" value="ECO:0007669"/>
    <property type="project" value="InterPro"/>
</dbReference>